<organism evidence="2 3">
    <name type="scientific">Noviherbaspirillum denitrificans</name>
    <dbReference type="NCBI Taxonomy" id="1968433"/>
    <lineage>
        <taxon>Bacteria</taxon>
        <taxon>Pseudomonadati</taxon>
        <taxon>Pseudomonadota</taxon>
        <taxon>Betaproteobacteria</taxon>
        <taxon>Burkholderiales</taxon>
        <taxon>Oxalobacteraceae</taxon>
        <taxon>Noviherbaspirillum</taxon>
    </lineage>
</organism>
<dbReference type="AlphaFoldDB" id="A0A254TD80"/>
<gene>
    <name evidence="2" type="ORF">AYR66_15005</name>
</gene>
<feature type="region of interest" description="Disordered" evidence="1">
    <location>
        <begin position="15"/>
        <end position="54"/>
    </location>
</feature>
<comment type="caution">
    <text evidence="2">The sequence shown here is derived from an EMBL/GenBank/DDBJ whole genome shotgun (WGS) entry which is preliminary data.</text>
</comment>
<dbReference type="EMBL" id="LSTO01000001">
    <property type="protein sequence ID" value="OWW20600.1"/>
    <property type="molecule type" value="Genomic_DNA"/>
</dbReference>
<feature type="compositionally biased region" description="Basic and acidic residues" evidence="1">
    <location>
        <begin position="15"/>
        <end position="26"/>
    </location>
</feature>
<dbReference type="Proteomes" id="UP000197535">
    <property type="component" value="Unassembled WGS sequence"/>
</dbReference>
<keyword evidence="3" id="KW-1185">Reference proteome</keyword>
<sequence length="80" mass="8993">MRDGEDFFRDFKSTKSRAEVRAEMEPTRAPTAMTSSGDSGVMGVSGSRYSGKTRDDVRDELIQHRKTHDPYSPNDIYFGG</sequence>
<accession>A0A254TD80</accession>
<protein>
    <submittedName>
        <fullName evidence="2">Uncharacterized protein</fullName>
    </submittedName>
</protein>
<proteinExistence type="predicted"/>
<feature type="compositionally biased region" description="Low complexity" evidence="1">
    <location>
        <begin position="35"/>
        <end position="47"/>
    </location>
</feature>
<evidence type="ECO:0000256" key="1">
    <source>
        <dbReference type="SAM" id="MobiDB-lite"/>
    </source>
</evidence>
<evidence type="ECO:0000313" key="3">
    <source>
        <dbReference type="Proteomes" id="UP000197535"/>
    </source>
</evidence>
<name>A0A254TD80_9BURK</name>
<reference evidence="2 3" key="1">
    <citation type="submission" date="2016-02" db="EMBL/GenBank/DDBJ databases">
        <authorList>
            <person name="Wen L."/>
            <person name="He K."/>
            <person name="Yang H."/>
        </authorList>
    </citation>
    <scope>NUCLEOTIDE SEQUENCE [LARGE SCALE GENOMIC DNA]</scope>
    <source>
        <strain evidence="2 3">TSA40</strain>
    </source>
</reference>
<evidence type="ECO:0000313" key="2">
    <source>
        <dbReference type="EMBL" id="OWW20600.1"/>
    </source>
</evidence>